<keyword evidence="1" id="KW-0472">Membrane</keyword>
<evidence type="ECO:0000313" key="2">
    <source>
        <dbReference type="EMBL" id="MFM1348218.1"/>
    </source>
</evidence>
<keyword evidence="1" id="KW-1133">Transmembrane helix</keyword>
<evidence type="ECO:0000256" key="1">
    <source>
        <dbReference type="SAM" id="Phobius"/>
    </source>
</evidence>
<gene>
    <name evidence="2" type="ORF">WFP14_16840</name>
</gene>
<dbReference type="Proteomes" id="UP001629523">
    <property type="component" value="Unassembled WGS sequence"/>
</dbReference>
<dbReference type="RefSeq" id="WP_077293520.1">
    <property type="nucleotide sequence ID" value="NZ_CABHYX010000023.1"/>
</dbReference>
<accession>A0ABW9F263</accession>
<organism evidence="2 3">
    <name type="scientific">Yersinia proxima</name>
    <dbReference type="NCBI Taxonomy" id="2890316"/>
    <lineage>
        <taxon>Bacteria</taxon>
        <taxon>Pseudomonadati</taxon>
        <taxon>Pseudomonadota</taxon>
        <taxon>Gammaproteobacteria</taxon>
        <taxon>Enterobacterales</taxon>
        <taxon>Yersiniaceae</taxon>
        <taxon>Yersinia</taxon>
    </lineage>
</organism>
<protein>
    <submittedName>
        <fullName evidence="2">SrfA family protein</fullName>
    </submittedName>
</protein>
<dbReference type="EMBL" id="JBBEST010000009">
    <property type="protein sequence ID" value="MFM1348218.1"/>
    <property type="molecule type" value="Genomic_DNA"/>
</dbReference>
<dbReference type="InterPro" id="IPR047774">
    <property type="entry name" value="SrfA-like"/>
</dbReference>
<reference evidence="2 3" key="1">
    <citation type="journal article" date="2024" name="Infect. Genet. Evol.">
        <title>Characteristics and comparative genome analysis of Yersinia enterocolitica and related species associated with human infections in Switzerland 2019-2023.</title>
        <authorList>
            <person name="Stevens M.J.A."/>
            <person name="Horlbog J.A."/>
            <person name="Diethelm A."/>
            <person name="Stephan R."/>
            <person name="Nuesch-Inderbinen M."/>
        </authorList>
    </citation>
    <scope>NUCLEOTIDE SEQUENCE [LARGE SCALE GENOMIC DNA]</scope>
    <source>
        <strain evidence="2 3">N20-0302</strain>
    </source>
</reference>
<dbReference type="NCBIfam" id="NF040486">
    <property type="entry name" value="SrfA_fam"/>
    <property type="match status" value="1"/>
</dbReference>
<keyword evidence="1" id="KW-0812">Transmembrane</keyword>
<name>A0ABW9F263_9GAMM</name>
<proteinExistence type="predicted"/>
<comment type="caution">
    <text evidence="2">The sequence shown here is derived from an EMBL/GenBank/DDBJ whole genome shotgun (WGS) entry which is preliminary data.</text>
</comment>
<feature type="transmembrane region" description="Helical" evidence="1">
    <location>
        <begin position="240"/>
        <end position="259"/>
    </location>
</feature>
<keyword evidence="3" id="KW-1185">Reference proteome</keyword>
<sequence length="450" mass="49447">MAKIILRSGYLDDFIALGENGQTIFDSALQIRETLRLRKQQHILDCLAIPQHNDVEDKVDWYSPLNGIVTPWVSASIEQRKQALCYLDNCLITASAISQRCLQAEKTSLQLFGSLLTKVFQFPASSHIYLIDGKPVITFWGFVNLHHSAREDVFECLRQCAPLEPDIAQLAEQPTETEKEDDDDTLGDPEPVIVTLSKSQIPQPQPVAPIVADEATPEVAPPQPQKLLPAWSRTLRKVRLVIMLMVILFVAMPVVHPYLTKILPSLFSQEQTPPIPVIEQPSREPMIALTHSLPLQPAQVIPAPVVIPVAIPKAPEVPKEAIKNALVLPPNAVKAGSTKFLTGIWRATIDVKDPITGKPPSLRYQINSNNTGTVRTMHGDNITCKSDVEVGLMQSGNLIIKSRGQAKCSDGSRYPLPEITCTQGLSGPAQCTGRYDGDTVVPVTLIKVSK</sequence>
<evidence type="ECO:0000313" key="3">
    <source>
        <dbReference type="Proteomes" id="UP001629523"/>
    </source>
</evidence>